<name>A0ABP1HGS0_9EUKA</name>
<proteinExistence type="predicted"/>
<dbReference type="Proteomes" id="UP001642409">
    <property type="component" value="Unassembled WGS sequence"/>
</dbReference>
<gene>
    <name evidence="1" type="ORF">HINF_LOCUS13427</name>
</gene>
<comment type="caution">
    <text evidence="1">The sequence shown here is derived from an EMBL/GenBank/DDBJ whole genome shotgun (WGS) entry which is preliminary data.</text>
</comment>
<organism evidence="1 2">
    <name type="scientific">Hexamita inflata</name>
    <dbReference type="NCBI Taxonomy" id="28002"/>
    <lineage>
        <taxon>Eukaryota</taxon>
        <taxon>Metamonada</taxon>
        <taxon>Diplomonadida</taxon>
        <taxon>Hexamitidae</taxon>
        <taxon>Hexamitinae</taxon>
        <taxon>Hexamita</taxon>
    </lineage>
</organism>
<dbReference type="EMBL" id="CAXDID020000031">
    <property type="protein sequence ID" value="CAL5994182.1"/>
    <property type="molecule type" value="Genomic_DNA"/>
</dbReference>
<evidence type="ECO:0000313" key="2">
    <source>
        <dbReference type="Proteomes" id="UP001642409"/>
    </source>
</evidence>
<evidence type="ECO:0000313" key="1">
    <source>
        <dbReference type="EMBL" id="CAL5994182.1"/>
    </source>
</evidence>
<sequence length="427" mass="49425">MFTYRVNGDNLYIGSKISDQQCQNSLSQFDLLKYRRINITGDLNNDFELCGIQQHNKFLEINHSNVNFSTFSGMWEKVQLKQCNCVNQPVNLQIRQLILYNTVISSEQSHFSQSIDIFYDMKVLQTDFKLFSNLNLLCISNATVDLSQLSGVWKSVKLINCICTNQMQQSHLTVHSLELQGYMQISLDQIISLQFDKVLIDIISHQKAPFVLYPLNSHQSDVLLENYIISPAPVYNELTLVHCTLINSVKTFTNNENNSLILKSCDLNSCDLNFKTISLNNCLNIPQIKTETLLLTSMDTNTLNYRCENLYAFNCNVNGGISALKANFQQCQGALKCDQLQELRIVCSKLQYSLKNQIQLYLIQIDNKQIEQLVEQRNKVYKQQKTLQCDYQQNKSWYNTNDKEKRQMYCSFFNVTHKIDTIKPGYE</sequence>
<reference evidence="1 2" key="1">
    <citation type="submission" date="2024-07" db="EMBL/GenBank/DDBJ databases">
        <authorList>
            <person name="Akdeniz Z."/>
        </authorList>
    </citation>
    <scope>NUCLEOTIDE SEQUENCE [LARGE SCALE GENOMIC DNA]</scope>
</reference>
<keyword evidence="2" id="KW-1185">Reference proteome</keyword>
<accession>A0ABP1HGS0</accession>
<protein>
    <submittedName>
        <fullName evidence="1">Hypothetical_protein</fullName>
    </submittedName>
</protein>